<gene>
    <name evidence="2" type="ORF">L21SP5_00416</name>
</gene>
<dbReference type="AlphaFoldDB" id="A0A0S2HVM9"/>
<dbReference type="Pfam" id="PF12760">
    <property type="entry name" value="Zn_ribbon_IS1595"/>
    <property type="match status" value="1"/>
</dbReference>
<evidence type="ECO:0000259" key="1">
    <source>
        <dbReference type="SMART" id="SM01126"/>
    </source>
</evidence>
<name>A0A0S2HVM9_9BACT</name>
<reference evidence="2 3" key="1">
    <citation type="submission" date="2015-11" db="EMBL/GenBank/DDBJ databases">
        <title>Description and complete genome sequence of a novel strain predominating in hypersaline microbial mats and representing a new family of the Bacteriodetes phylum.</title>
        <authorList>
            <person name="Spring S."/>
            <person name="Bunk B."/>
            <person name="Sproer C."/>
            <person name="Klenk H.-P."/>
        </authorList>
    </citation>
    <scope>NUCLEOTIDE SEQUENCE [LARGE SCALE GENOMIC DNA]</scope>
    <source>
        <strain evidence="2 3">L21-Spi-D4</strain>
    </source>
</reference>
<dbReference type="EMBL" id="CP013118">
    <property type="protein sequence ID" value="ALO14095.1"/>
    <property type="molecule type" value="Genomic_DNA"/>
</dbReference>
<dbReference type="SMART" id="SM01126">
    <property type="entry name" value="DDE_Tnp_IS1595"/>
    <property type="match status" value="1"/>
</dbReference>
<feature type="domain" description="ISXO2-like transposase" evidence="1">
    <location>
        <begin position="128"/>
        <end position="267"/>
    </location>
</feature>
<dbReference type="KEGG" id="blq:L21SP5_00416"/>
<protein>
    <submittedName>
        <fullName evidence="2">Transposase</fullName>
    </submittedName>
</protein>
<dbReference type="NCBIfam" id="NF033547">
    <property type="entry name" value="transpos_IS1595"/>
    <property type="match status" value="1"/>
</dbReference>
<dbReference type="InterPro" id="IPR024442">
    <property type="entry name" value="Transposase_Zn_ribbon"/>
</dbReference>
<dbReference type="OrthoDB" id="9783459at2"/>
<dbReference type="RefSeq" id="WP_057951679.1">
    <property type="nucleotide sequence ID" value="NZ_CP013118.1"/>
</dbReference>
<dbReference type="Pfam" id="PF12762">
    <property type="entry name" value="DDE_Tnp_IS1595"/>
    <property type="match status" value="1"/>
</dbReference>
<dbReference type="InterPro" id="IPR024445">
    <property type="entry name" value="Tnp_ISXO2-like"/>
</dbReference>
<dbReference type="STRING" id="1307839.L21SP5_00416"/>
<evidence type="ECO:0000313" key="3">
    <source>
        <dbReference type="Proteomes" id="UP000064893"/>
    </source>
</evidence>
<accession>A0A0S2HVM9</accession>
<dbReference type="PATRIC" id="fig|1307839.3.peg.456"/>
<proteinExistence type="predicted"/>
<dbReference type="Proteomes" id="UP000064893">
    <property type="component" value="Chromosome"/>
</dbReference>
<sequence>MELFKGQNLIEFATRFNSDEKCIEYLAHIKWQEGFKCVKCGHTGSQIRKNHSRTCNKCSHTESATANTLFHKVKFGVQKAFFICFEMATTTKSLSASYVSERFGVTEKTARLFMHKVREAMKSSGNNPMNGNVHIDEFVIGGKEEGKVGRSYNVKKKKVICAVELTDDGKVKRMYSMKIDNYSSKELRKMFDAHISKEAKITTDQWKGYHPLMSKYDITQIESNGGLNFKALHTMIHQVKSCIRTTYSWVSVHNINRYLDEFCYRINRSQMKKNIFNNLVHRMVEADKVTQADLICS</sequence>
<keyword evidence="3" id="KW-1185">Reference proteome</keyword>
<organism evidence="2 3">
    <name type="scientific">Salinivirga cyanobacteriivorans</name>
    <dbReference type="NCBI Taxonomy" id="1307839"/>
    <lineage>
        <taxon>Bacteria</taxon>
        <taxon>Pseudomonadati</taxon>
        <taxon>Bacteroidota</taxon>
        <taxon>Bacteroidia</taxon>
        <taxon>Bacteroidales</taxon>
        <taxon>Salinivirgaceae</taxon>
        <taxon>Salinivirga</taxon>
    </lineage>
</organism>
<evidence type="ECO:0000313" key="2">
    <source>
        <dbReference type="EMBL" id="ALO14095.1"/>
    </source>
</evidence>